<dbReference type="Proteomes" id="UP000749559">
    <property type="component" value="Unassembled WGS sequence"/>
</dbReference>
<gene>
    <name evidence="1" type="ORF">OFUS_LOCUS18798</name>
</gene>
<comment type="caution">
    <text evidence="1">The sequence shown here is derived from an EMBL/GenBank/DDBJ whole genome shotgun (WGS) entry which is preliminary data.</text>
</comment>
<proteinExistence type="predicted"/>
<accession>A0A8S4PJP0</accession>
<reference evidence="1" key="1">
    <citation type="submission" date="2022-03" db="EMBL/GenBank/DDBJ databases">
        <authorList>
            <person name="Martin C."/>
        </authorList>
    </citation>
    <scope>NUCLEOTIDE SEQUENCE</scope>
</reference>
<dbReference type="OrthoDB" id="6059742at2759"/>
<sequence>MWLLQSAAIVGLMAVTIRAAFVELHPSRMRRTETVADNGRLDQMEEKLEMLLDDSADRMNSMEQTVEVMSRQLVMQQLFVEERIRGDGQSGIKQVRSRETGFKSYHQRSYGGVGVAAMHQHANNERTCGLGEFSAVLNGVEFRTRHNDYRLYMPSKSSKEFHEVENVPFPDVPKAVLDKETIDDQILEMREWFKAWKDQDHSKRDYRDHFKPVLCYLEGAWLDPEESMESFFSDRHFLDASSWFDLQEKIRFTSYSGTKSTKENLAFLPVSIMGMNNASQPEFAQWNYRILCHPIKKEIKLNRLLLVDDFQFRMRRNADMDQILKTRSARFKLNTVDSPDYFRNPSTMPTLLDEIMSEIPGKDNYPGDLRDKTVDGLEITDRITQKPLNAAYYHRFFSTKDKDAMGQQTYRRSFGDDSLFMAKTSQPGVREMSLDLCDKESADYDADRCILKARYSFAIPMELVWLTPLSKWNPYGLQYKGNAFEKSNMESKSVNANGRNGGFEADKAFNGTNHAFYYQTPVEFYTGTNEKGDAADTARDSVGVLDPDGKVRKVSAAGTYILFPDIPGVGVMRQRYPIMPLHEEGSTAFQEMQALRDLVMEGKRRHKLFREIPDFEGIDPDKSEETEDITLETDVATKSPHTHLLELTAEQVDKLKDGDVVEVTTSAKNNHSHLLKVAYSSGKFTIWSCDGAVACKDGHSRFLHPT</sequence>
<organism evidence="1 2">
    <name type="scientific">Owenia fusiformis</name>
    <name type="common">Polychaete worm</name>
    <dbReference type="NCBI Taxonomy" id="6347"/>
    <lineage>
        <taxon>Eukaryota</taxon>
        <taxon>Metazoa</taxon>
        <taxon>Spiralia</taxon>
        <taxon>Lophotrochozoa</taxon>
        <taxon>Annelida</taxon>
        <taxon>Polychaeta</taxon>
        <taxon>Sedentaria</taxon>
        <taxon>Canalipalpata</taxon>
        <taxon>Sabellida</taxon>
        <taxon>Oweniida</taxon>
        <taxon>Oweniidae</taxon>
        <taxon>Owenia</taxon>
    </lineage>
</organism>
<protein>
    <submittedName>
        <fullName evidence="1">Uncharacterized protein</fullName>
    </submittedName>
</protein>
<dbReference type="EMBL" id="CAIIXF020000009">
    <property type="protein sequence ID" value="CAH1794026.1"/>
    <property type="molecule type" value="Genomic_DNA"/>
</dbReference>
<evidence type="ECO:0000313" key="2">
    <source>
        <dbReference type="Proteomes" id="UP000749559"/>
    </source>
</evidence>
<keyword evidence="2" id="KW-1185">Reference proteome</keyword>
<dbReference type="AlphaFoldDB" id="A0A8S4PJP0"/>
<name>A0A8S4PJP0_OWEFU</name>
<evidence type="ECO:0000313" key="1">
    <source>
        <dbReference type="EMBL" id="CAH1794026.1"/>
    </source>
</evidence>